<accession>A0ACC1TDD2</accession>
<keyword evidence="2" id="KW-1185">Reference proteome</keyword>
<organism evidence="1 2">
    <name type="scientific">Phlebia brevispora</name>
    <dbReference type="NCBI Taxonomy" id="194682"/>
    <lineage>
        <taxon>Eukaryota</taxon>
        <taxon>Fungi</taxon>
        <taxon>Dikarya</taxon>
        <taxon>Basidiomycota</taxon>
        <taxon>Agaricomycotina</taxon>
        <taxon>Agaricomycetes</taxon>
        <taxon>Polyporales</taxon>
        <taxon>Meruliaceae</taxon>
        <taxon>Phlebia</taxon>
    </lineage>
</organism>
<comment type="caution">
    <text evidence="1">The sequence shown here is derived from an EMBL/GenBank/DDBJ whole genome shotgun (WGS) entry which is preliminary data.</text>
</comment>
<dbReference type="EMBL" id="JANHOG010000080">
    <property type="protein sequence ID" value="KAJ3558575.1"/>
    <property type="molecule type" value="Genomic_DNA"/>
</dbReference>
<gene>
    <name evidence="1" type="ORF">NM688_g843</name>
</gene>
<dbReference type="Proteomes" id="UP001148662">
    <property type="component" value="Unassembled WGS sequence"/>
</dbReference>
<sequence length="88" mass="9194">MGWNERRKRSLVVPKAGMQPPHLQTSGAARCRPPVQLALGTDHGLEDVASKDELSSDGSLPASDASYGSGGLGDVTEALHPTREDAGE</sequence>
<name>A0ACC1TDD2_9APHY</name>
<evidence type="ECO:0000313" key="1">
    <source>
        <dbReference type="EMBL" id="KAJ3558575.1"/>
    </source>
</evidence>
<protein>
    <submittedName>
        <fullName evidence="1">Uncharacterized protein</fullName>
    </submittedName>
</protein>
<evidence type="ECO:0000313" key="2">
    <source>
        <dbReference type="Proteomes" id="UP001148662"/>
    </source>
</evidence>
<reference evidence="1" key="1">
    <citation type="submission" date="2022-07" db="EMBL/GenBank/DDBJ databases">
        <title>Genome Sequence of Phlebia brevispora.</title>
        <authorList>
            <person name="Buettner E."/>
        </authorList>
    </citation>
    <scope>NUCLEOTIDE SEQUENCE</scope>
    <source>
        <strain evidence="1">MPL23</strain>
    </source>
</reference>
<proteinExistence type="predicted"/>